<dbReference type="KEGG" id="atx:GCD22_03048"/>
<dbReference type="EMBL" id="CP045571">
    <property type="protein sequence ID" value="QFX97165.1"/>
    <property type="molecule type" value="Genomic_DNA"/>
</dbReference>
<evidence type="ECO:0000313" key="2">
    <source>
        <dbReference type="Proteomes" id="UP000363590"/>
    </source>
</evidence>
<proteinExistence type="predicted"/>
<name>A0A5P9XSX5_ACITH</name>
<dbReference type="AlphaFoldDB" id="A0A5P9XSX5"/>
<sequence length="70" mass="7662">MIITAADHAEGLQNRINRIRVMVRLLTTDSAYNELGKNDLAYALDAVENALEDACNCSGVLTEMVTHAKL</sequence>
<evidence type="ECO:0000313" key="1">
    <source>
        <dbReference type="EMBL" id="QFX97165.1"/>
    </source>
</evidence>
<gene>
    <name evidence="1" type="ORF">GCD22_03048</name>
</gene>
<dbReference type="GeneID" id="60697273"/>
<protein>
    <submittedName>
        <fullName evidence="1">Uncharacterized protein</fullName>
    </submittedName>
</protein>
<organism evidence="1 2">
    <name type="scientific">Acidithiobacillus thiooxidans ATCC 19377</name>
    <dbReference type="NCBI Taxonomy" id="637390"/>
    <lineage>
        <taxon>Bacteria</taxon>
        <taxon>Pseudomonadati</taxon>
        <taxon>Pseudomonadota</taxon>
        <taxon>Acidithiobacillia</taxon>
        <taxon>Acidithiobacillales</taxon>
        <taxon>Acidithiobacillaceae</taxon>
        <taxon>Acidithiobacillus</taxon>
    </lineage>
</organism>
<dbReference type="Proteomes" id="UP000363590">
    <property type="component" value="Chromosome"/>
</dbReference>
<accession>A0A5P9XSX5</accession>
<dbReference type="RefSeq" id="WP_031572206.1">
    <property type="nucleotide sequence ID" value="NZ_CP045571.1"/>
</dbReference>
<reference evidence="1 2" key="1">
    <citation type="submission" date="2019-10" db="EMBL/GenBank/DDBJ databases">
        <authorList>
            <person name="Wang R."/>
        </authorList>
    </citation>
    <scope>NUCLEOTIDE SEQUENCE [LARGE SCALE GENOMIC DNA]</scope>
    <source>
        <strain evidence="1 2">ATCC 19377</strain>
    </source>
</reference>